<proteinExistence type="predicted"/>
<dbReference type="InterPro" id="IPR011051">
    <property type="entry name" value="RmlC_Cupin_sf"/>
</dbReference>
<comment type="caution">
    <text evidence="1">The sequence shown here is derived from an EMBL/GenBank/DDBJ whole genome shotgun (WGS) entry which is preliminary data.</text>
</comment>
<gene>
    <name evidence="1" type="ORF">DN412_10275</name>
</gene>
<evidence type="ECO:0000313" key="1">
    <source>
        <dbReference type="EMBL" id="RDK10322.1"/>
    </source>
</evidence>
<reference evidence="2" key="1">
    <citation type="submission" date="2018-06" db="EMBL/GenBank/DDBJ databases">
        <authorList>
            <person name="Feng T."/>
            <person name="Jeon C.O."/>
        </authorList>
    </citation>
    <scope>NUCLEOTIDE SEQUENCE [LARGE SCALE GENOMIC DNA]</scope>
    <source>
        <strain evidence="2">S23</strain>
    </source>
</reference>
<dbReference type="Gene3D" id="2.60.120.10">
    <property type="entry name" value="Jelly Rolls"/>
    <property type="match status" value="1"/>
</dbReference>
<dbReference type="AlphaFoldDB" id="A0A370NXL5"/>
<organism evidence="1 2">
    <name type="scientific">Cupriavidus lacunae</name>
    <dbReference type="NCBI Taxonomy" id="2666307"/>
    <lineage>
        <taxon>Bacteria</taxon>
        <taxon>Pseudomonadati</taxon>
        <taxon>Pseudomonadota</taxon>
        <taxon>Betaproteobacteria</taxon>
        <taxon>Burkholderiales</taxon>
        <taxon>Burkholderiaceae</taxon>
        <taxon>Cupriavidus</taxon>
    </lineage>
</organism>
<dbReference type="Proteomes" id="UP000255165">
    <property type="component" value="Unassembled WGS sequence"/>
</dbReference>
<protein>
    <submittedName>
        <fullName evidence="1">Cupin</fullName>
    </submittedName>
</protein>
<dbReference type="SUPFAM" id="SSF51182">
    <property type="entry name" value="RmlC-like cupins"/>
    <property type="match status" value="1"/>
</dbReference>
<evidence type="ECO:0000313" key="2">
    <source>
        <dbReference type="Proteomes" id="UP000255165"/>
    </source>
</evidence>
<dbReference type="InterPro" id="IPR014710">
    <property type="entry name" value="RmlC-like_jellyroll"/>
</dbReference>
<keyword evidence="2" id="KW-1185">Reference proteome</keyword>
<dbReference type="RefSeq" id="WP_115014595.1">
    <property type="nucleotide sequence ID" value="NZ_QKWJ01000009.1"/>
</dbReference>
<accession>A0A370NXL5</accession>
<name>A0A370NXL5_9BURK</name>
<dbReference type="EMBL" id="QKWJ01000009">
    <property type="protein sequence ID" value="RDK10322.1"/>
    <property type="molecule type" value="Genomic_DNA"/>
</dbReference>
<sequence>MPKCRVFAIDNNLKEVVADGLYMKHMFGETVSVAVVKFVETAGRDLPAKSHQHGEEASLQFSGACSVFEGLGEAGDHETVMEQGDALLIPAGLMHYGSNRFEPAGVSMRLNVVTPARKEYGAEDTVPYYPLADRGEQGERA</sequence>